<dbReference type="PANTHER" id="PTHR46604">
    <property type="entry name" value="PROTEIN MID1-COMPLEMENTING ACTIVITY 1"/>
    <property type="match status" value="1"/>
</dbReference>
<gene>
    <name evidence="6" type="ORF">SSX86_014741</name>
</gene>
<dbReference type="Pfam" id="PF04749">
    <property type="entry name" value="PLAC8"/>
    <property type="match status" value="1"/>
</dbReference>
<evidence type="ECO:0000256" key="2">
    <source>
        <dbReference type="ARBA" id="ARBA00022692"/>
    </source>
</evidence>
<feature type="domain" description="MCAfunc" evidence="5">
    <location>
        <begin position="25"/>
        <end position="166"/>
    </location>
</feature>
<evidence type="ECO:0000313" key="6">
    <source>
        <dbReference type="EMBL" id="KAK9067412.1"/>
    </source>
</evidence>
<evidence type="ECO:0000259" key="5">
    <source>
        <dbReference type="Pfam" id="PF19584"/>
    </source>
</evidence>
<dbReference type="FunFam" id="1.20.930.20:FF:000003">
    <property type="entry name" value="DNA mismatch repair protein MLH1"/>
    <property type="match status" value="1"/>
</dbReference>
<dbReference type="NCBIfam" id="TIGR01571">
    <property type="entry name" value="A_thal_Cys_rich"/>
    <property type="match status" value="1"/>
</dbReference>
<dbReference type="GO" id="GO:0016020">
    <property type="term" value="C:membrane"/>
    <property type="evidence" value="ECO:0007669"/>
    <property type="project" value="UniProtKB-SubCell"/>
</dbReference>
<dbReference type="Gene3D" id="1.20.930.20">
    <property type="entry name" value="Adaptor protein Cbl, N-terminal domain"/>
    <property type="match status" value="1"/>
</dbReference>
<keyword evidence="3" id="KW-1133">Transmembrane helix</keyword>
<dbReference type="Pfam" id="PF19584">
    <property type="entry name" value="MCAfunc"/>
    <property type="match status" value="1"/>
</dbReference>
<evidence type="ECO:0000256" key="4">
    <source>
        <dbReference type="ARBA" id="ARBA00023136"/>
    </source>
</evidence>
<dbReference type="AlphaFoldDB" id="A0AAP0D7P9"/>
<dbReference type="InterPro" id="IPR006461">
    <property type="entry name" value="PLAC_motif_containing"/>
</dbReference>
<dbReference type="GO" id="GO:0007166">
    <property type="term" value="P:cell surface receptor signaling pathway"/>
    <property type="evidence" value="ECO:0007669"/>
    <property type="project" value="InterPro"/>
</dbReference>
<dbReference type="PANTHER" id="PTHR46604:SF17">
    <property type="entry name" value="MCAFUNC DOMAIN-CONTAINING PROTEIN"/>
    <property type="match status" value="1"/>
</dbReference>
<proteinExistence type="predicted"/>
<reference evidence="6 7" key="1">
    <citation type="submission" date="2024-04" db="EMBL/GenBank/DDBJ databases">
        <title>The reference genome of an endangered Asteraceae, Deinandra increscens subsp. villosa, native to the Central Coast of California.</title>
        <authorList>
            <person name="Guilliams M."/>
            <person name="Hasenstab-Lehman K."/>
            <person name="Meyer R."/>
            <person name="Mcevoy S."/>
        </authorList>
    </citation>
    <scope>NUCLEOTIDE SEQUENCE [LARGE SCALE GENOMIC DNA]</scope>
    <source>
        <tissue evidence="6">Leaf</tissue>
    </source>
</reference>
<dbReference type="CDD" id="cd21037">
    <property type="entry name" value="MLKL_NTD"/>
    <property type="match status" value="1"/>
</dbReference>
<sequence length="491" mass="56517">MATAWDQLGEIANVAQLTGFDAVRLIGMIIKAASTARLHKNNCRQLAMHLRLIGNLLKQLEVSELKKYPETREPLEQLEDALRRSYVLVNSCQDRSYLYLVAMGWSIVYQFRKAQDEIDRYLKIIPLITLVDNSRVRERLEYIDMDRNEYTMDDEDRKVQEVIMNPDPSNTEVAVLRTSFSYNYPNFPFNEVIKKDDEKLHFELQNSQSYLDAGQSEIIQNFMEIAQVFASNSQTEKDMTYYPYFSSKEERENSNDLQIIVHSASNSLFEKDMPCYPYVNQEHENSNDMQIVVHSASSSHVEKDVPYYPHLSSKQEHENSNDLQIVVHSALRRSSSTSSRQDLLSSRRIYQHEEWHSGPLGCCSEPDDVFHGLNKTNSLLPKKSLKTLFFPCGTLSKIATVATNTHMTSADACNELMAYSLIASCCCYTCCIRRRLRNALNIRGGWCTDFLLHFCCCCCALVQELREIEIRETHGPPMTKTSPPSFQFMES</sequence>
<accession>A0AAP0D7P9</accession>
<evidence type="ECO:0000256" key="1">
    <source>
        <dbReference type="ARBA" id="ARBA00004167"/>
    </source>
</evidence>
<dbReference type="GO" id="GO:0005262">
    <property type="term" value="F:calcium channel activity"/>
    <property type="evidence" value="ECO:0007669"/>
    <property type="project" value="UniProtKB-ARBA"/>
</dbReference>
<comment type="caution">
    <text evidence="6">The sequence shown here is derived from an EMBL/GenBank/DDBJ whole genome shotgun (WGS) entry which is preliminary data.</text>
</comment>
<dbReference type="InterPro" id="IPR045766">
    <property type="entry name" value="MCAfunc"/>
</dbReference>
<dbReference type="Proteomes" id="UP001408789">
    <property type="component" value="Unassembled WGS sequence"/>
</dbReference>
<dbReference type="InterPro" id="IPR036537">
    <property type="entry name" value="Adaptor_Cbl_N_dom_sf"/>
</dbReference>
<keyword evidence="7" id="KW-1185">Reference proteome</keyword>
<comment type="subcellular location">
    <subcellularLocation>
        <location evidence="1">Membrane</location>
        <topology evidence="1">Single-pass membrane protein</topology>
    </subcellularLocation>
</comment>
<dbReference type="EMBL" id="JBCNJP010000015">
    <property type="protein sequence ID" value="KAK9067412.1"/>
    <property type="molecule type" value="Genomic_DNA"/>
</dbReference>
<evidence type="ECO:0000256" key="3">
    <source>
        <dbReference type="ARBA" id="ARBA00022989"/>
    </source>
</evidence>
<organism evidence="6 7">
    <name type="scientific">Deinandra increscens subsp. villosa</name>
    <dbReference type="NCBI Taxonomy" id="3103831"/>
    <lineage>
        <taxon>Eukaryota</taxon>
        <taxon>Viridiplantae</taxon>
        <taxon>Streptophyta</taxon>
        <taxon>Embryophyta</taxon>
        <taxon>Tracheophyta</taxon>
        <taxon>Spermatophyta</taxon>
        <taxon>Magnoliopsida</taxon>
        <taxon>eudicotyledons</taxon>
        <taxon>Gunneridae</taxon>
        <taxon>Pentapetalae</taxon>
        <taxon>asterids</taxon>
        <taxon>campanulids</taxon>
        <taxon>Asterales</taxon>
        <taxon>Asteraceae</taxon>
        <taxon>Asteroideae</taxon>
        <taxon>Heliantheae alliance</taxon>
        <taxon>Madieae</taxon>
        <taxon>Madiinae</taxon>
        <taxon>Deinandra</taxon>
    </lineage>
</organism>
<keyword evidence="4" id="KW-0472">Membrane</keyword>
<keyword evidence="2" id="KW-0812">Transmembrane</keyword>
<dbReference type="InterPro" id="IPR059179">
    <property type="entry name" value="MLKL-like_MCAfunc"/>
</dbReference>
<protein>
    <recommendedName>
        <fullName evidence="5">MCAfunc domain-containing protein</fullName>
    </recommendedName>
</protein>
<name>A0AAP0D7P9_9ASTR</name>
<evidence type="ECO:0000313" key="7">
    <source>
        <dbReference type="Proteomes" id="UP001408789"/>
    </source>
</evidence>